<dbReference type="GO" id="GO:0004817">
    <property type="term" value="F:cysteine-tRNA ligase activity"/>
    <property type="evidence" value="ECO:0007669"/>
    <property type="project" value="UniProtKB-UniRule"/>
</dbReference>
<dbReference type="InterPro" id="IPR009080">
    <property type="entry name" value="tRNAsynth_Ia_anticodon-bd"/>
</dbReference>
<protein>
    <recommendedName>
        <fullName evidence="12">Cysteine--tRNA ligase</fullName>
        <ecNumber evidence="12">6.1.1.16</ecNumber>
    </recommendedName>
    <alternativeName>
        <fullName evidence="12">Cysteinyl-tRNA synthetase</fullName>
        <shortName evidence="12">CysRS</shortName>
    </alternativeName>
</protein>
<evidence type="ECO:0000256" key="5">
    <source>
        <dbReference type="ARBA" id="ARBA00022598"/>
    </source>
</evidence>
<feature type="short sequence motif" description="'KMSKS' region" evidence="12">
    <location>
        <begin position="281"/>
        <end position="285"/>
    </location>
</feature>
<dbReference type="SUPFAM" id="SSF52374">
    <property type="entry name" value="Nucleotidylyl transferase"/>
    <property type="match status" value="1"/>
</dbReference>
<evidence type="ECO:0000256" key="11">
    <source>
        <dbReference type="ARBA" id="ARBA00023146"/>
    </source>
</evidence>
<feature type="domain" description="Cysteinyl-tRNA synthetase class Ia DALR" evidence="14">
    <location>
        <begin position="361"/>
        <end position="413"/>
    </location>
</feature>
<comment type="cofactor">
    <cofactor evidence="12">
        <name>Zn(2+)</name>
        <dbReference type="ChEBI" id="CHEBI:29105"/>
    </cofactor>
    <text evidence="12">Binds 1 zinc ion per subunit.</text>
</comment>
<comment type="similarity">
    <text evidence="2 12">Belongs to the class-I aminoacyl-tRNA synthetase family.</text>
</comment>
<keyword evidence="9 12" id="KW-0067">ATP-binding</keyword>
<proteinExistence type="inferred from homology"/>
<keyword evidence="4 12" id="KW-0963">Cytoplasm</keyword>
<evidence type="ECO:0000256" key="10">
    <source>
        <dbReference type="ARBA" id="ARBA00022917"/>
    </source>
</evidence>
<feature type="binding site" evidence="12">
    <location>
        <position position="253"/>
    </location>
    <ligand>
        <name>Zn(2+)</name>
        <dbReference type="ChEBI" id="CHEBI:29105"/>
    </ligand>
</feature>
<evidence type="ECO:0000313" key="16">
    <source>
        <dbReference type="Proteomes" id="UP000178574"/>
    </source>
</evidence>
<keyword evidence="5 12" id="KW-0436">Ligase</keyword>
<gene>
    <name evidence="12" type="primary">cysS</name>
    <name evidence="15" type="ORF">A2847_00440</name>
</gene>
<comment type="subcellular location">
    <subcellularLocation>
        <location evidence="1 12">Cytoplasm</location>
    </subcellularLocation>
</comment>
<keyword evidence="10 12" id="KW-0648">Protein biosynthesis</keyword>
<accession>A0A1G2K7R9</accession>
<comment type="catalytic activity">
    <reaction evidence="12">
        <text>tRNA(Cys) + L-cysteine + ATP = L-cysteinyl-tRNA(Cys) + AMP + diphosphate</text>
        <dbReference type="Rhea" id="RHEA:17773"/>
        <dbReference type="Rhea" id="RHEA-COMP:9661"/>
        <dbReference type="Rhea" id="RHEA-COMP:9679"/>
        <dbReference type="ChEBI" id="CHEBI:30616"/>
        <dbReference type="ChEBI" id="CHEBI:33019"/>
        <dbReference type="ChEBI" id="CHEBI:35235"/>
        <dbReference type="ChEBI" id="CHEBI:78442"/>
        <dbReference type="ChEBI" id="CHEBI:78517"/>
        <dbReference type="ChEBI" id="CHEBI:456215"/>
        <dbReference type="EC" id="6.1.1.16"/>
    </reaction>
</comment>
<dbReference type="EC" id="6.1.1.16" evidence="12"/>
<evidence type="ECO:0000256" key="7">
    <source>
        <dbReference type="ARBA" id="ARBA00022741"/>
    </source>
</evidence>
<evidence type="ECO:0000259" key="13">
    <source>
        <dbReference type="Pfam" id="PF01406"/>
    </source>
</evidence>
<dbReference type="CDD" id="cd00672">
    <property type="entry name" value="CysRS_core"/>
    <property type="match status" value="1"/>
</dbReference>
<dbReference type="GO" id="GO:0005829">
    <property type="term" value="C:cytosol"/>
    <property type="evidence" value="ECO:0007669"/>
    <property type="project" value="TreeGrafter"/>
</dbReference>
<dbReference type="InterPro" id="IPR015803">
    <property type="entry name" value="Cys-tRNA-ligase"/>
</dbReference>
<evidence type="ECO:0000256" key="1">
    <source>
        <dbReference type="ARBA" id="ARBA00004496"/>
    </source>
</evidence>
<feature type="short sequence motif" description="'HIGH' region" evidence="12">
    <location>
        <begin position="30"/>
        <end position="40"/>
    </location>
</feature>
<dbReference type="PANTHER" id="PTHR10890:SF3">
    <property type="entry name" value="CYSTEINE--TRNA LIGASE, CYTOPLASMIC"/>
    <property type="match status" value="1"/>
</dbReference>
<reference evidence="15 16" key="1">
    <citation type="journal article" date="2016" name="Nat. Commun.">
        <title>Thousands of microbial genomes shed light on interconnected biogeochemical processes in an aquifer system.</title>
        <authorList>
            <person name="Anantharaman K."/>
            <person name="Brown C.T."/>
            <person name="Hug L.A."/>
            <person name="Sharon I."/>
            <person name="Castelle C.J."/>
            <person name="Probst A.J."/>
            <person name="Thomas B.C."/>
            <person name="Singh A."/>
            <person name="Wilkins M.J."/>
            <person name="Karaoz U."/>
            <person name="Brodie E.L."/>
            <person name="Williams K.H."/>
            <person name="Hubbard S.S."/>
            <person name="Banfield J.F."/>
        </authorList>
    </citation>
    <scope>NUCLEOTIDE SEQUENCE [LARGE SCALE GENOMIC DNA]</scope>
</reference>
<feature type="binding site" evidence="12">
    <location>
        <position position="224"/>
    </location>
    <ligand>
        <name>Zn(2+)</name>
        <dbReference type="ChEBI" id="CHEBI:29105"/>
    </ligand>
</feature>
<comment type="subunit">
    <text evidence="3 12">Monomer.</text>
</comment>
<dbReference type="PANTHER" id="PTHR10890">
    <property type="entry name" value="CYSTEINYL-TRNA SYNTHETASE"/>
    <property type="match status" value="1"/>
</dbReference>
<dbReference type="Gene3D" id="1.20.120.1910">
    <property type="entry name" value="Cysteine-tRNA ligase, C-terminal anti-codon recognition domain"/>
    <property type="match status" value="1"/>
</dbReference>
<evidence type="ECO:0000256" key="6">
    <source>
        <dbReference type="ARBA" id="ARBA00022723"/>
    </source>
</evidence>
<dbReference type="EMBL" id="MHQD01000032">
    <property type="protein sequence ID" value="OGZ95476.1"/>
    <property type="molecule type" value="Genomic_DNA"/>
</dbReference>
<keyword evidence="7 12" id="KW-0547">Nucleotide-binding</keyword>
<evidence type="ECO:0000256" key="4">
    <source>
        <dbReference type="ARBA" id="ARBA00022490"/>
    </source>
</evidence>
<evidence type="ECO:0000256" key="2">
    <source>
        <dbReference type="ARBA" id="ARBA00005594"/>
    </source>
</evidence>
<dbReference type="InterPro" id="IPR024909">
    <property type="entry name" value="Cys-tRNA/MSH_ligase"/>
</dbReference>
<dbReference type="GO" id="GO:0006423">
    <property type="term" value="P:cysteinyl-tRNA aminoacylation"/>
    <property type="evidence" value="ECO:0007669"/>
    <property type="project" value="UniProtKB-UniRule"/>
</dbReference>
<dbReference type="SUPFAM" id="SSF47323">
    <property type="entry name" value="Anticodon-binding domain of a subclass of class I aminoacyl-tRNA synthetases"/>
    <property type="match status" value="1"/>
</dbReference>
<dbReference type="GO" id="GO:0005524">
    <property type="term" value="F:ATP binding"/>
    <property type="evidence" value="ECO:0007669"/>
    <property type="project" value="UniProtKB-UniRule"/>
</dbReference>
<dbReference type="PRINTS" id="PR00983">
    <property type="entry name" value="TRNASYNTHCYS"/>
</dbReference>
<keyword evidence="6 12" id="KW-0479">Metal-binding</keyword>
<evidence type="ECO:0000256" key="8">
    <source>
        <dbReference type="ARBA" id="ARBA00022833"/>
    </source>
</evidence>
<evidence type="ECO:0000256" key="3">
    <source>
        <dbReference type="ARBA" id="ARBA00011245"/>
    </source>
</evidence>
<dbReference type="InterPro" id="IPR015273">
    <property type="entry name" value="Cys-tRNA-synt_Ia_DALR"/>
</dbReference>
<evidence type="ECO:0000256" key="12">
    <source>
        <dbReference type="HAMAP-Rule" id="MF_00041"/>
    </source>
</evidence>
<name>A0A1G2K7R9_9BACT</name>
<organism evidence="15 16">
    <name type="scientific">Candidatus Sungbacteria bacterium RIFCSPHIGHO2_01_FULL_50_25</name>
    <dbReference type="NCBI Taxonomy" id="1802265"/>
    <lineage>
        <taxon>Bacteria</taxon>
        <taxon>Candidatus Sungiibacteriota</taxon>
    </lineage>
</organism>
<evidence type="ECO:0000259" key="14">
    <source>
        <dbReference type="Pfam" id="PF09190"/>
    </source>
</evidence>
<dbReference type="NCBIfam" id="TIGR00435">
    <property type="entry name" value="cysS"/>
    <property type="match status" value="1"/>
</dbReference>
<dbReference type="HAMAP" id="MF_00041">
    <property type="entry name" value="Cys_tRNA_synth"/>
    <property type="match status" value="1"/>
</dbReference>
<sequence length="471" mass="54229">MIRLYNTLTRKIEDFKPIRKGRVGLYTCGPTVYNFAHIGNLRTYIFEDILRRTLEYSGYNVTHVMNITDVGHLTSDADAGEDKLEKGAKREGKTVWDIARFYTRAFLKDIRALNIKRAQNIVPATSAIREQIAVIKKLFAGGFAYETPEAVYFDVSKFRNYTKLSRQRLEEKKAGARAEVIEDPGKKHPQDFALWFKRVGKFKNHVMHWNSPWGDGFPGWHIECSAISTSRLGQPFDIHTGGVDHIAVHHTNEIAQSEGAFKKPLARFWMHGEFLLVADSKMAKSAGTFLTLQELEKKGFNPLAFRYLVLTSHYRSKLNFTWESLRAAEHSLERVRSFIKTLLSERKKPKHPVSLEKYRSQFDDALKSDLQTPQALSVLWKIISDYNTQSESFDAKKILALLYDFDQVLGLHFTAIKKDAIPETIRDMAMKREVARRNKDWDKADKFRAKIETAGFVIFDTPDGSKLRKKQ</sequence>
<dbReference type="Pfam" id="PF09190">
    <property type="entry name" value="DALR_2"/>
    <property type="match status" value="1"/>
</dbReference>
<dbReference type="Pfam" id="PF01406">
    <property type="entry name" value="tRNA-synt_1e"/>
    <property type="match status" value="1"/>
</dbReference>
<keyword evidence="8 12" id="KW-0862">Zinc</keyword>
<feature type="binding site" evidence="12">
    <location>
        <position position="249"/>
    </location>
    <ligand>
        <name>Zn(2+)</name>
        <dbReference type="ChEBI" id="CHEBI:29105"/>
    </ligand>
</feature>
<dbReference type="Gene3D" id="3.40.50.620">
    <property type="entry name" value="HUPs"/>
    <property type="match status" value="1"/>
</dbReference>
<evidence type="ECO:0000313" key="15">
    <source>
        <dbReference type="EMBL" id="OGZ95476.1"/>
    </source>
</evidence>
<dbReference type="Proteomes" id="UP000178574">
    <property type="component" value="Unassembled WGS sequence"/>
</dbReference>
<keyword evidence="11 12" id="KW-0030">Aminoacyl-tRNA synthetase</keyword>
<evidence type="ECO:0000256" key="9">
    <source>
        <dbReference type="ARBA" id="ARBA00022840"/>
    </source>
</evidence>
<dbReference type="InterPro" id="IPR014729">
    <property type="entry name" value="Rossmann-like_a/b/a_fold"/>
</dbReference>
<dbReference type="AlphaFoldDB" id="A0A1G2K7R9"/>
<feature type="domain" description="tRNA synthetases class I catalytic" evidence="13">
    <location>
        <begin position="15"/>
        <end position="328"/>
    </location>
</feature>
<dbReference type="GO" id="GO:0008270">
    <property type="term" value="F:zinc ion binding"/>
    <property type="evidence" value="ECO:0007669"/>
    <property type="project" value="UniProtKB-UniRule"/>
</dbReference>
<dbReference type="InterPro" id="IPR032678">
    <property type="entry name" value="tRNA-synt_1_cat_dom"/>
</dbReference>
<comment type="caution">
    <text evidence="15">The sequence shown here is derived from an EMBL/GenBank/DDBJ whole genome shotgun (WGS) entry which is preliminary data.</text>
</comment>
<feature type="binding site" evidence="12">
    <location>
        <position position="28"/>
    </location>
    <ligand>
        <name>Zn(2+)</name>
        <dbReference type="ChEBI" id="CHEBI:29105"/>
    </ligand>
</feature>
<feature type="binding site" evidence="12">
    <location>
        <position position="284"/>
    </location>
    <ligand>
        <name>ATP</name>
        <dbReference type="ChEBI" id="CHEBI:30616"/>
    </ligand>
</feature>